<keyword evidence="1" id="KW-0732">Signal</keyword>
<keyword evidence="2" id="KW-1185">Reference proteome</keyword>
<name>A0A914PZP0_9BILA</name>
<feature type="signal peptide" evidence="1">
    <location>
        <begin position="1"/>
        <end position="20"/>
    </location>
</feature>
<accession>A0A914PZP0</accession>
<reference evidence="3" key="1">
    <citation type="submission" date="2022-11" db="UniProtKB">
        <authorList>
            <consortium name="WormBaseParasite"/>
        </authorList>
    </citation>
    <scope>IDENTIFICATION</scope>
</reference>
<dbReference type="WBParaSite" id="PDA_v2.g24330.t1">
    <property type="protein sequence ID" value="PDA_v2.g24330.t1"/>
    <property type="gene ID" value="PDA_v2.g24330"/>
</dbReference>
<proteinExistence type="predicted"/>
<dbReference type="Gene3D" id="2.60.40.3330">
    <property type="match status" value="1"/>
</dbReference>
<dbReference type="AlphaFoldDB" id="A0A914PZP0"/>
<evidence type="ECO:0000313" key="2">
    <source>
        <dbReference type="Proteomes" id="UP000887578"/>
    </source>
</evidence>
<evidence type="ECO:0000313" key="3">
    <source>
        <dbReference type="WBParaSite" id="PDA_v2.g24330.t1"/>
    </source>
</evidence>
<organism evidence="2 3">
    <name type="scientific">Panagrolaimus davidi</name>
    <dbReference type="NCBI Taxonomy" id="227884"/>
    <lineage>
        <taxon>Eukaryota</taxon>
        <taxon>Metazoa</taxon>
        <taxon>Ecdysozoa</taxon>
        <taxon>Nematoda</taxon>
        <taxon>Chromadorea</taxon>
        <taxon>Rhabditida</taxon>
        <taxon>Tylenchina</taxon>
        <taxon>Panagrolaimomorpha</taxon>
        <taxon>Panagrolaimoidea</taxon>
        <taxon>Panagrolaimidae</taxon>
        <taxon>Panagrolaimus</taxon>
    </lineage>
</organism>
<evidence type="ECO:0000256" key="1">
    <source>
        <dbReference type="SAM" id="SignalP"/>
    </source>
</evidence>
<feature type="chain" id="PRO_5036734933" evidence="1">
    <location>
        <begin position="21"/>
        <end position="149"/>
    </location>
</feature>
<dbReference type="Proteomes" id="UP000887578">
    <property type="component" value="Unplaced"/>
</dbReference>
<sequence>MHFVFVVVAFILIFFEYGNGFTLEGIPVEGSTQIYGGCHKFIGKIYCENGATILSRARVKLWEADNKFLNDGDDFIAIASIARDGTFLIDTCFYDRFTFIKLGDAQVYLEFQNACRRNDFYYGRLAKPGKFLYYEIPKIGHEISVVYSE</sequence>
<protein>
    <submittedName>
        <fullName evidence="3">Uncharacterized protein</fullName>
    </submittedName>
</protein>
<dbReference type="InterPro" id="IPR038479">
    <property type="entry name" value="Transthyretin-like_sf"/>
</dbReference>